<keyword evidence="2" id="KW-1185">Reference proteome</keyword>
<evidence type="ECO:0000313" key="2">
    <source>
        <dbReference type="Proteomes" id="UP001234297"/>
    </source>
</evidence>
<protein>
    <submittedName>
        <fullName evidence="1">Uncharacterized protein</fullName>
    </submittedName>
</protein>
<evidence type="ECO:0000313" key="1">
    <source>
        <dbReference type="EMBL" id="KAJ8645299.1"/>
    </source>
</evidence>
<organism evidence="1 2">
    <name type="scientific">Persea americana</name>
    <name type="common">Avocado</name>
    <dbReference type="NCBI Taxonomy" id="3435"/>
    <lineage>
        <taxon>Eukaryota</taxon>
        <taxon>Viridiplantae</taxon>
        <taxon>Streptophyta</taxon>
        <taxon>Embryophyta</taxon>
        <taxon>Tracheophyta</taxon>
        <taxon>Spermatophyta</taxon>
        <taxon>Magnoliopsida</taxon>
        <taxon>Magnoliidae</taxon>
        <taxon>Laurales</taxon>
        <taxon>Lauraceae</taxon>
        <taxon>Persea</taxon>
    </lineage>
</organism>
<name>A0ACC2MIY2_PERAE</name>
<reference evidence="1 2" key="1">
    <citation type="journal article" date="2022" name="Hortic Res">
        <title>A haplotype resolved chromosomal level avocado genome allows analysis of novel avocado genes.</title>
        <authorList>
            <person name="Nath O."/>
            <person name="Fletcher S.J."/>
            <person name="Hayward A."/>
            <person name="Shaw L.M."/>
            <person name="Masouleh A.K."/>
            <person name="Furtado A."/>
            <person name="Henry R.J."/>
            <person name="Mitter N."/>
        </authorList>
    </citation>
    <scope>NUCLEOTIDE SEQUENCE [LARGE SCALE GENOMIC DNA]</scope>
    <source>
        <strain evidence="2">cv. Hass</strain>
    </source>
</reference>
<comment type="caution">
    <text evidence="1">The sequence shown here is derived from an EMBL/GenBank/DDBJ whole genome shotgun (WGS) entry which is preliminary data.</text>
</comment>
<dbReference type="EMBL" id="CM056810">
    <property type="protein sequence ID" value="KAJ8645299.1"/>
    <property type="molecule type" value="Genomic_DNA"/>
</dbReference>
<accession>A0ACC2MIY2</accession>
<dbReference type="Proteomes" id="UP001234297">
    <property type="component" value="Chromosome 2"/>
</dbReference>
<sequence length="114" mass="12988">MVALEFVFAFKLGDKFPPSALLEEYLKEAKQQAQEMRRSGNGNPHEAYSATMTELTAMDLVMRYIKENNIKAESLRKSVVESISKLQKQAQKEHIAAKAAPKPQKRKKLKKQQP</sequence>
<proteinExistence type="predicted"/>
<gene>
    <name evidence="1" type="ORF">MRB53_007047</name>
</gene>